<feature type="transmembrane region" description="Helical" evidence="5">
    <location>
        <begin position="398"/>
        <end position="417"/>
    </location>
</feature>
<accession>A0A7W8HF64</accession>
<organism evidence="7 8">
    <name type="scientific">Quisquiliibacterium transsilvanicum</name>
    <dbReference type="NCBI Taxonomy" id="1549638"/>
    <lineage>
        <taxon>Bacteria</taxon>
        <taxon>Pseudomonadati</taxon>
        <taxon>Pseudomonadota</taxon>
        <taxon>Betaproteobacteria</taxon>
        <taxon>Burkholderiales</taxon>
        <taxon>Burkholderiaceae</taxon>
        <taxon>Quisquiliibacterium</taxon>
    </lineage>
</organism>
<evidence type="ECO:0000256" key="2">
    <source>
        <dbReference type="ARBA" id="ARBA00022989"/>
    </source>
</evidence>
<keyword evidence="3 5" id="KW-0472">Membrane</keyword>
<feature type="domain" description="Major facilitator superfamily (MFS) profile" evidence="6">
    <location>
        <begin position="36"/>
        <end position="419"/>
    </location>
</feature>
<evidence type="ECO:0000313" key="7">
    <source>
        <dbReference type="EMBL" id="MBB5270979.1"/>
    </source>
</evidence>
<dbReference type="PANTHER" id="PTHR11360">
    <property type="entry name" value="MONOCARBOXYLATE TRANSPORTER"/>
    <property type="match status" value="1"/>
</dbReference>
<evidence type="ECO:0000256" key="1">
    <source>
        <dbReference type="ARBA" id="ARBA00022692"/>
    </source>
</evidence>
<feature type="compositionally biased region" description="Low complexity" evidence="4">
    <location>
        <begin position="20"/>
        <end position="30"/>
    </location>
</feature>
<dbReference type="Gene3D" id="1.20.1250.20">
    <property type="entry name" value="MFS general substrate transporter like domains"/>
    <property type="match status" value="2"/>
</dbReference>
<feature type="transmembrane region" description="Helical" evidence="5">
    <location>
        <begin position="105"/>
        <end position="123"/>
    </location>
</feature>
<gene>
    <name evidence="7" type="ORF">HNQ70_000983</name>
</gene>
<evidence type="ECO:0000256" key="5">
    <source>
        <dbReference type="SAM" id="Phobius"/>
    </source>
</evidence>
<feature type="transmembrane region" description="Helical" evidence="5">
    <location>
        <begin position="364"/>
        <end position="386"/>
    </location>
</feature>
<evidence type="ECO:0000259" key="6">
    <source>
        <dbReference type="PROSITE" id="PS50850"/>
    </source>
</evidence>
<evidence type="ECO:0000313" key="8">
    <source>
        <dbReference type="Proteomes" id="UP000532440"/>
    </source>
</evidence>
<dbReference type="EMBL" id="JACHGB010000002">
    <property type="protein sequence ID" value="MBB5270979.1"/>
    <property type="molecule type" value="Genomic_DNA"/>
</dbReference>
<feature type="transmembrane region" description="Helical" evidence="5">
    <location>
        <begin position="191"/>
        <end position="212"/>
    </location>
</feature>
<dbReference type="Pfam" id="PF07690">
    <property type="entry name" value="MFS_1"/>
    <property type="match status" value="1"/>
</dbReference>
<dbReference type="InterPro" id="IPR020846">
    <property type="entry name" value="MFS_dom"/>
</dbReference>
<dbReference type="InterPro" id="IPR050327">
    <property type="entry name" value="Proton-linked_MCT"/>
</dbReference>
<dbReference type="SUPFAM" id="SSF103473">
    <property type="entry name" value="MFS general substrate transporter"/>
    <property type="match status" value="1"/>
</dbReference>
<feature type="transmembrane region" description="Helical" evidence="5">
    <location>
        <begin position="164"/>
        <end position="185"/>
    </location>
</feature>
<feature type="transmembrane region" description="Helical" evidence="5">
    <location>
        <begin position="245"/>
        <end position="265"/>
    </location>
</feature>
<keyword evidence="2 5" id="KW-1133">Transmembrane helix</keyword>
<protein>
    <submittedName>
        <fullName evidence="7">MFS family permease</fullName>
    </submittedName>
</protein>
<feature type="transmembrane region" description="Helical" evidence="5">
    <location>
        <begin position="35"/>
        <end position="54"/>
    </location>
</feature>
<dbReference type="Proteomes" id="UP000532440">
    <property type="component" value="Unassembled WGS sequence"/>
</dbReference>
<sequence length="430" mass="44693">MAGADQRADPPAGRGGAAGAPGASPAQGAPQPDGGWLPVLLFGCAILVISTGARSSFGLFMPEMTQARGWSRETFSLAIALQNLMWGLGGSLLGAMADRFGSMRTLLFGALLYVAGFFGMAWAESGLTLSLTAGMLMGVAIGGTSFGIILATLGKVVPPEKRSLAFGIGVAAGSFGQFLFLPLTGVLLSAIGWQAALLVHAGLVALILLLALGVRGDVPLAGPVAPGERMGAAMRGALGDRSFHLLFWGYFVCGLQVVFLALHLPAYLMDKGMPAQIGANAVALIGLFNVIGAFSAGVLGQRMSKKWLLASIYIARSIVISIFLLLPLSAWSVYVFSAVTGLLWLSTVPITNALVGQIWGVRHLGLLGGVIFLGHQIGSFLGAWLGGRIFDTTGSYDWAWAMVIAFGLFAAVMHAPIDQRPLTARRPAPA</sequence>
<name>A0A7W8HF64_9BURK</name>
<comment type="caution">
    <text evidence="7">The sequence shown here is derived from an EMBL/GenBank/DDBJ whole genome shotgun (WGS) entry which is preliminary data.</text>
</comment>
<reference evidence="7 8" key="1">
    <citation type="submission" date="2020-08" db="EMBL/GenBank/DDBJ databases">
        <title>Genomic Encyclopedia of Type Strains, Phase IV (KMG-IV): sequencing the most valuable type-strain genomes for metagenomic binning, comparative biology and taxonomic classification.</title>
        <authorList>
            <person name="Goeker M."/>
        </authorList>
    </citation>
    <scope>NUCLEOTIDE SEQUENCE [LARGE SCALE GENOMIC DNA]</scope>
    <source>
        <strain evidence="7 8">DSM 29781</strain>
    </source>
</reference>
<feature type="region of interest" description="Disordered" evidence="4">
    <location>
        <begin position="1"/>
        <end position="30"/>
    </location>
</feature>
<evidence type="ECO:0000256" key="4">
    <source>
        <dbReference type="SAM" id="MobiDB-lite"/>
    </source>
</evidence>
<dbReference type="CDD" id="cd17355">
    <property type="entry name" value="MFS_YcxA_like"/>
    <property type="match status" value="1"/>
</dbReference>
<feature type="transmembrane region" description="Helical" evidence="5">
    <location>
        <begin position="129"/>
        <end position="152"/>
    </location>
</feature>
<dbReference type="InterPro" id="IPR011701">
    <property type="entry name" value="MFS"/>
</dbReference>
<dbReference type="AlphaFoldDB" id="A0A7W8HF64"/>
<dbReference type="InterPro" id="IPR036259">
    <property type="entry name" value="MFS_trans_sf"/>
</dbReference>
<feature type="transmembrane region" description="Helical" evidence="5">
    <location>
        <begin position="334"/>
        <end position="355"/>
    </location>
</feature>
<dbReference type="RefSeq" id="WP_183964840.1">
    <property type="nucleotide sequence ID" value="NZ_BAABEW010000010.1"/>
</dbReference>
<dbReference type="PANTHER" id="PTHR11360:SF284">
    <property type="entry name" value="EG:103B4.3 PROTEIN-RELATED"/>
    <property type="match status" value="1"/>
</dbReference>
<proteinExistence type="predicted"/>
<keyword evidence="8" id="KW-1185">Reference proteome</keyword>
<dbReference type="GO" id="GO:0022857">
    <property type="term" value="F:transmembrane transporter activity"/>
    <property type="evidence" value="ECO:0007669"/>
    <property type="project" value="InterPro"/>
</dbReference>
<feature type="transmembrane region" description="Helical" evidence="5">
    <location>
        <begin position="277"/>
        <end position="300"/>
    </location>
</feature>
<evidence type="ECO:0000256" key="3">
    <source>
        <dbReference type="ARBA" id="ARBA00023136"/>
    </source>
</evidence>
<feature type="transmembrane region" description="Helical" evidence="5">
    <location>
        <begin position="307"/>
        <end position="328"/>
    </location>
</feature>
<keyword evidence="1 5" id="KW-0812">Transmembrane</keyword>
<dbReference type="PROSITE" id="PS50850">
    <property type="entry name" value="MFS"/>
    <property type="match status" value="1"/>
</dbReference>